<keyword evidence="1" id="KW-0732">Signal</keyword>
<sequence>MPARHPALALLLAAALPAQAARPFITDDARLTTAGSCQLESWTRAESGSTEFWALPACNPWGNLEFTAGMGTARIEGRPDSHDHLYQLKTLFKPLETNGWGWGLGVGTVRHPGVNPGPNLLGNVYAYVPMSFSLRDDQVVVHANVGWLRDRASREHNLTWGLGGEIRLTDRVLGIVESFGDHRHRPLFQIGARFAFVPDRIQFDATVGERVNGPHSSRWISFGVRLTPDRLF</sequence>
<proteinExistence type="predicted"/>
<geneLocation type="plasmid" evidence="3">
    <name>ptb101</name>
</geneLocation>
<evidence type="ECO:0000256" key="1">
    <source>
        <dbReference type="SAM" id="SignalP"/>
    </source>
</evidence>
<name>A0A2U8FYE7_9BURK</name>
<evidence type="ECO:0008006" key="4">
    <source>
        <dbReference type="Google" id="ProtNLM"/>
    </source>
</evidence>
<keyword evidence="2" id="KW-0614">Plasmid</keyword>
<reference evidence="2 3" key="1">
    <citation type="submission" date="2018-05" db="EMBL/GenBank/DDBJ databases">
        <title>complete genome sequence of Aquabacterium olei NBRC 110486.</title>
        <authorList>
            <person name="Tang B."/>
            <person name="Chang J."/>
            <person name="Zhang L."/>
            <person name="Yang H."/>
        </authorList>
    </citation>
    <scope>NUCLEOTIDE SEQUENCE [LARGE SCALE GENOMIC DNA]</scope>
    <source>
        <strain evidence="2 3">NBRC 110486</strain>
        <plasmid evidence="3">Plasmid ptb101</plasmid>
    </source>
</reference>
<dbReference type="KEGG" id="aon:DEH84_17790"/>
<dbReference type="RefSeq" id="WP_109038555.1">
    <property type="nucleotide sequence ID" value="NZ_CP029211.1"/>
</dbReference>
<keyword evidence="3" id="KW-1185">Reference proteome</keyword>
<feature type="signal peptide" evidence="1">
    <location>
        <begin position="1"/>
        <end position="20"/>
    </location>
</feature>
<gene>
    <name evidence="2" type="ORF">DEH84_17790</name>
</gene>
<organism evidence="2 3">
    <name type="scientific">Aquabacterium olei</name>
    <dbReference type="NCBI Taxonomy" id="1296669"/>
    <lineage>
        <taxon>Bacteria</taxon>
        <taxon>Pseudomonadati</taxon>
        <taxon>Pseudomonadota</taxon>
        <taxon>Betaproteobacteria</taxon>
        <taxon>Burkholderiales</taxon>
        <taxon>Aquabacterium</taxon>
    </lineage>
</organism>
<dbReference type="Proteomes" id="UP000244892">
    <property type="component" value="Plasmid pTB101"/>
</dbReference>
<dbReference type="EMBL" id="CP029211">
    <property type="protein sequence ID" value="AWI55444.1"/>
    <property type="molecule type" value="Genomic_DNA"/>
</dbReference>
<feature type="chain" id="PRO_5015940518" description="Transporter" evidence="1">
    <location>
        <begin position="21"/>
        <end position="232"/>
    </location>
</feature>
<accession>A0A2U8FYE7</accession>
<dbReference type="AlphaFoldDB" id="A0A2U8FYE7"/>
<dbReference type="OrthoDB" id="8526647at2"/>
<evidence type="ECO:0000313" key="3">
    <source>
        <dbReference type="Proteomes" id="UP000244892"/>
    </source>
</evidence>
<evidence type="ECO:0000313" key="2">
    <source>
        <dbReference type="EMBL" id="AWI55444.1"/>
    </source>
</evidence>
<protein>
    <recommendedName>
        <fullName evidence="4">Transporter</fullName>
    </recommendedName>
</protein>